<dbReference type="Proteomes" id="UP000708208">
    <property type="component" value="Unassembled WGS sequence"/>
</dbReference>
<proteinExistence type="predicted"/>
<sequence length="8" mass="994">YHCEVRTS</sequence>
<reference evidence="1" key="1">
    <citation type="submission" date="2021-06" db="EMBL/GenBank/DDBJ databases">
        <authorList>
            <person name="Hodson N. C."/>
            <person name="Mongue J. A."/>
            <person name="Jaron S. K."/>
        </authorList>
    </citation>
    <scope>NUCLEOTIDE SEQUENCE</scope>
</reference>
<evidence type="ECO:0000313" key="2">
    <source>
        <dbReference type="Proteomes" id="UP000708208"/>
    </source>
</evidence>
<organism evidence="1 2">
    <name type="scientific">Allacma fusca</name>
    <dbReference type="NCBI Taxonomy" id="39272"/>
    <lineage>
        <taxon>Eukaryota</taxon>
        <taxon>Metazoa</taxon>
        <taxon>Ecdysozoa</taxon>
        <taxon>Arthropoda</taxon>
        <taxon>Hexapoda</taxon>
        <taxon>Collembola</taxon>
        <taxon>Symphypleona</taxon>
        <taxon>Sminthuridae</taxon>
        <taxon>Allacma</taxon>
    </lineage>
</organism>
<feature type="non-terminal residue" evidence="1">
    <location>
        <position position="1"/>
    </location>
</feature>
<keyword evidence="2" id="KW-1185">Reference proteome</keyword>
<gene>
    <name evidence="1" type="ORF">AFUS01_LOCUS43930</name>
</gene>
<dbReference type="EMBL" id="CAJVCH010570234">
    <property type="protein sequence ID" value="CAG7834419.1"/>
    <property type="molecule type" value="Genomic_DNA"/>
</dbReference>
<evidence type="ECO:0000313" key="1">
    <source>
        <dbReference type="EMBL" id="CAG7834419.1"/>
    </source>
</evidence>
<protein>
    <submittedName>
        <fullName evidence="1">Uncharacterized protein</fullName>
    </submittedName>
</protein>
<accession>A0A8J2PVA3</accession>
<name>A0A8J2PVA3_9HEXA</name>
<comment type="caution">
    <text evidence="1">The sequence shown here is derived from an EMBL/GenBank/DDBJ whole genome shotgun (WGS) entry which is preliminary data.</text>
</comment>